<dbReference type="RefSeq" id="WP_369148431.1">
    <property type="nucleotide sequence ID" value="NZ_CP163444.1"/>
</dbReference>
<sequence length="125" mass="13137">MAERDAALPPDACVAPSNGTPPDEEDAMYVVVHHKILNPETAFPRGQALIDGTGAPDGTRVLQFYPHVDGSVVTCLWETNSVADVQAFADATLGDASVNVCYEVDTEKAFADPPAGLRPKSAPDA</sequence>
<reference evidence="2" key="1">
    <citation type="submission" date="2024-07" db="EMBL/GenBank/DDBJ databases">
        <authorList>
            <person name="Yu S.T."/>
        </authorList>
    </citation>
    <scope>NUCLEOTIDE SEQUENCE</scope>
    <source>
        <strain evidence="2">R44</strain>
    </source>
</reference>
<evidence type="ECO:0008006" key="3">
    <source>
        <dbReference type="Google" id="ProtNLM"/>
    </source>
</evidence>
<protein>
    <recommendedName>
        <fullName evidence="3">DUF4242 domain-containing protein</fullName>
    </recommendedName>
</protein>
<dbReference type="EMBL" id="CP163444">
    <property type="protein sequence ID" value="XDQ75894.1"/>
    <property type="molecule type" value="Genomic_DNA"/>
</dbReference>
<dbReference type="AlphaFoldDB" id="A0AB39T8S8"/>
<evidence type="ECO:0000313" key="2">
    <source>
        <dbReference type="EMBL" id="XDQ75894.1"/>
    </source>
</evidence>
<name>A0AB39T8S8_9ACTN</name>
<gene>
    <name evidence="2" type="ORF">AB5J54_37595</name>
</gene>
<proteinExistence type="predicted"/>
<evidence type="ECO:0000256" key="1">
    <source>
        <dbReference type="SAM" id="MobiDB-lite"/>
    </source>
</evidence>
<feature type="region of interest" description="Disordered" evidence="1">
    <location>
        <begin position="1"/>
        <end position="21"/>
    </location>
</feature>
<accession>A0AB39T8S8</accession>
<organism evidence="2">
    <name type="scientific">Streptomyces sp. R44</name>
    <dbReference type="NCBI Taxonomy" id="3238633"/>
    <lineage>
        <taxon>Bacteria</taxon>
        <taxon>Bacillati</taxon>
        <taxon>Actinomycetota</taxon>
        <taxon>Actinomycetes</taxon>
        <taxon>Kitasatosporales</taxon>
        <taxon>Streptomycetaceae</taxon>
        <taxon>Streptomyces</taxon>
    </lineage>
</organism>